<dbReference type="AlphaFoldDB" id="A0A9Q3BE35"/>
<dbReference type="Proteomes" id="UP000765509">
    <property type="component" value="Unassembled WGS sequence"/>
</dbReference>
<evidence type="ECO:0000313" key="2">
    <source>
        <dbReference type="Proteomes" id="UP000765509"/>
    </source>
</evidence>
<reference evidence="1" key="1">
    <citation type="submission" date="2021-03" db="EMBL/GenBank/DDBJ databases">
        <title>Draft genome sequence of rust myrtle Austropuccinia psidii MF-1, a brazilian biotype.</title>
        <authorList>
            <person name="Quecine M.C."/>
            <person name="Pachon D.M.R."/>
            <person name="Bonatelli M.L."/>
            <person name="Correr F.H."/>
            <person name="Franceschini L.M."/>
            <person name="Leite T.F."/>
            <person name="Margarido G.R.A."/>
            <person name="Almeida C.A."/>
            <person name="Ferrarezi J.A."/>
            <person name="Labate C.A."/>
        </authorList>
    </citation>
    <scope>NUCLEOTIDE SEQUENCE</scope>
    <source>
        <strain evidence="1">MF-1</strain>
    </source>
</reference>
<accession>A0A9Q3BE35</accession>
<organism evidence="1 2">
    <name type="scientific">Austropuccinia psidii MF-1</name>
    <dbReference type="NCBI Taxonomy" id="1389203"/>
    <lineage>
        <taxon>Eukaryota</taxon>
        <taxon>Fungi</taxon>
        <taxon>Dikarya</taxon>
        <taxon>Basidiomycota</taxon>
        <taxon>Pucciniomycotina</taxon>
        <taxon>Pucciniomycetes</taxon>
        <taxon>Pucciniales</taxon>
        <taxon>Sphaerophragmiaceae</taxon>
        <taxon>Austropuccinia</taxon>
    </lineage>
</organism>
<comment type="caution">
    <text evidence="1">The sequence shown here is derived from an EMBL/GenBank/DDBJ whole genome shotgun (WGS) entry which is preliminary data.</text>
</comment>
<keyword evidence="2" id="KW-1185">Reference proteome</keyword>
<dbReference type="EMBL" id="AVOT02000577">
    <property type="protein sequence ID" value="MBW0463533.1"/>
    <property type="molecule type" value="Genomic_DNA"/>
</dbReference>
<evidence type="ECO:0000313" key="1">
    <source>
        <dbReference type="EMBL" id="MBW0463533.1"/>
    </source>
</evidence>
<protein>
    <submittedName>
        <fullName evidence="1">Uncharacterized protein</fullName>
    </submittedName>
</protein>
<gene>
    <name evidence="1" type="ORF">O181_003248</name>
</gene>
<name>A0A9Q3BE35_9BASI</name>
<sequence length="459" mass="52590">MLYHSNERALQYLTSPGIVLSPNQAKLVAKIRNPKDFANEFPQVKDFAIEFSRMTTSLPENNKIGKLIQIVESSRDKDLVFEQKNVDQLASLSRKLNLSPEEKIHKSKALGFYDQIINSMTENEKAFNYLESKKTSEGLTQDDMKLWETMGANGVLNFEDKFRVLSYSKLYEIPTLEERAYQRLLTLEKSGMKIPEKEALWVESLKHGRVSQFSSELDKEIIRHLALEDVVVRKISATSEAQEFLIQFVQDQNFMSPQTHALHIYQHLKERELSELIRLANLPPSSPEFTDISKFSKMLVLVNQAEKRSYIDLDMIKAEAVSNTKHLLENQYLSREAEKTRLRQLHNQKINEIKGFENFFSQRFQSVEKAALPPPEAKAKDVVFHTQPGPQTQQPETKEPINSAGDEVVKAGHGPTLGEAGPSHKGVIHADQERPFGKLLDEEMFYDAHNDFRPMMAKT</sequence>
<proteinExistence type="predicted"/>